<name>A0A447QWB4_SALER</name>
<dbReference type="AlphaFoldDB" id="A0A447QWB4"/>
<evidence type="ECO:0000313" key="2">
    <source>
        <dbReference type="Proteomes" id="UP000275676"/>
    </source>
</evidence>
<evidence type="ECO:0000313" key="1">
    <source>
        <dbReference type="EMBL" id="VEA74344.1"/>
    </source>
</evidence>
<dbReference type="EMBL" id="LR134156">
    <property type="protein sequence ID" value="VEA74344.1"/>
    <property type="molecule type" value="Genomic_DNA"/>
</dbReference>
<dbReference type="Proteomes" id="UP000275676">
    <property type="component" value="Chromosome"/>
</dbReference>
<gene>
    <name evidence="1" type="ORF">NCTC10047_00123</name>
</gene>
<accession>A0A447QWB4</accession>
<sequence length="61" mass="6593">MKNITLSSIESQITQTHALLQATRLAVVELDSSDVDELLQMAIEMVLSTCHDVHDLAGGAE</sequence>
<organism evidence="1 2">
    <name type="scientific">Salmonella enterica subsp. arizonae</name>
    <dbReference type="NCBI Taxonomy" id="59203"/>
    <lineage>
        <taxon>Bacteria</taxon>
        <taxon>Pseudomonadati</taxon>
        <taxon>Pseudomonadota</taxon>
        <taxon>Gammaproteobacteria</taxon>
        <taxon>Enterobacterales</taxon>
        <taxon>Enterobacteriaceae</taxon>
        <taxon>Salmonella</taxon>
    </lineage>
</organism>
<protein>
    <submittedName>
        <fullName evidence="1">Uncharacterized protein</fullName>
    </submittedName>
</protein>
<proteinExistence type="predicted"/>
<reference evidence="1 2" key="1">
    <citation type="submission" date="2018-12" db="EMBL/GenBank/DDBJ databases">
        <authorList>
            <consortium name="Pathogen Informatics"/>
        </authorList>
    </citation>
    <scope>NUCLEOTIDE SEQUENCE [LARGE SCALE GENOMIC DNA]</scope>
    <source>
        <strain evidence="1 2">NCTC10047</strain>
    </source>
</reference>